<reference evidence="1 2" key="1">
    <citation type="submission" date="2019-11" db="EMBL/GenBank/DDBJ databases">
        <title>Type strains purchased from KCTC, JCM and DSMZ.</title>
        <authorList>
            <person name="Lu H."/>
        </authorList>
    </citation>
    <scope>NUCLEOTIDE SEQUENCE [LARGE SCALE GENOMIC DNA]</scope>
    <source>
        <strain evidence="1 2">KCTC 42409</strain>
    </source>
</reference>
<dbReference type="RefSeq" id="WP_155441931.1">
    <property type="nucleotide sequence ID" value="NZ_WNLA01000026.1"/>
</dbReference>
<evidence type="ECO:0000313" key="1">
    <source>
        <dbReference type="EMBL" id="MTW05582.1"/>
    </source>
</evidence>
<dbReference type="Proteomes" id="UP000484015">
    <property type="component" value="Unassembled WGS sequence"/>
</dbReference>
<evidence type="ECO:0000313" key="2">
    <source>
        <dbReference type="Proteomes" id="UP000484015"/>
    </source>
</evidence>
<dbReference type="PANTHER" id="PTHR38834">
    <property type="entry name" value="PERIPLASMIC SUBSTRATE BINDING PROTEIN FAMILY 3"/>
    <property type="match status" value="1"/>
</dbReference>
<dbReference type="Gene3D" id="3.40.190.10">
    <property type="entry name" value="Periplasmic binding protein-like II"/>
    <property type="match status" value="2"/>
</dbReference>
<comment type="caution">
    <text evidence="1">The sequence shown here is derived from an EMBL/GenBank/DDBJ whole genome shotgun (WGS) entry which is preliminary data.</text>
</comment>
<organism evidence="1 2">
    <name type="scientific">Pseudoduganella ginsengisoli</name>
    <dbReference type="NCBI Taxonomy" id="1462440"/>
    <lineage>
        <taxon>Bacteria</taxon>
        <taxon>Pseudomonadati</taxon>
        <taxon>Pseudomonadota</taxon>
        <taxon>Betaproteobacteria</taxon>
        <taxon>Burkholderiales</taxon>
        <taxon>Oxalobacteraceae</taxon>
        <taxon>Telluria group</taxon>
        <taxon>Pseudoduganella</taxon>
    </lineage>
</organism>
<gene>
    <name evidence="1" type="ORF">GM668_26240</name>
</gene>
<keyword evidence="2" id="KW-1185">Reference proteome</keyword>
<dbReference type="SUPFAM" id="SSF53850">
    <property type="entry name" value="Periplasmic binding protein-like II"/>
    <property type="match status" value="1"/>
</dbReference>
<name>A0A6L6Q8P0_9BURK</name>
<dbReference type="AlphaFoldDB" id="A0A6L6Q8P0"/>
<dbReference type="EMBL" id="WNLA01000026">
    <property type="protein sequence ID" value="MTW05582.1"/>
    <property type="molecule type" value="Genomic_DNA"/>
</dbReference>
<protein>
    <submittedName>
        <fullName evidence="1">Transporter substrate-binding domain-containing protein</fullName>
    </submittedName>
</protein>
<accession>A0A6L6Q8P0</accession>
<proteinExistence type="predicted"/>
<dbReference type="OrthoDB" id="8594082at2"/>
<sequence>MARSHDREEKFRWIGPIAQIEWTLYARVDDKRAPPASLEDVRGTLIGGAALDVITQWLVASKFKVDQTATDGLNPAKLVAGRFDYWAVSRQRGATTTALAGLTGKVAPVLTFGHSDLYVGCHRNTPDDVIRKLNQSLAEMRADGTVDRILARYARYAPESATP</sequence>
<dbReference type="PANTHER" id="PTHR38834:SF3">
    <property type="entry name" value="SOLUTE-BINDING PROTEIN FAMILY 3_N-TERMINAL DOMAIN-CONTAINING PROTEIN"/>
    <property type="match status" value="1"/>
</dbReference>